<protein>
    <submittedName>
        <fullName evidence="3">Uncharacterized protein</fullName>
    </submittedName>
</protein>
<keyword evidence="2" id="KW-0472">Membrane</keyword>
<feature type="region of interest" description="Disordered" evidence="1">
    <location>
        <begin position="1"/>
        <end position="24"/>
    </location>
</feature>
<feature type="transmembrane region" description="Helical" evidence="2">
    <location>
        <begin position="96"/>
        <end position="115"/>
    </location>
</feature>
<dbReference type="GeneID" id="94349132"/>
<dbReference type="RefSeq" id="XP_067815271.1">
    <property type="nucleotide sequence ID" value="XM_067963461.1"/>
</dbReference>
<dbReference type="KEGG" id="blac:94349132"/>
<reference evidence="3 4" key="1">
    <citation type="journal article" date="2021" name="Genome Biol.">
        <title>AFLAP: assembly-free linkage analysis pipeline using k-mers from genome sequencing data.</title>
        <authorList>
            <person name="Fletcher K."/>
            <person name="Zhang L."/>
            <person name="Gil J."/>
            <person name="Han R."/>
            <person name="Cavanaugh K."/>
            <person name="Michelmore R."/>
        </authorList>
    </citation>
    <scope>NUCLEOTIDE SEQUENCE [LARGE SCALE GENOMIC DNA]</scope>
    <source>
        <strain evidence="3 4">SF5</strain>
    </source>
</reference>
<dbReference type="OrthoDB" id="74749at2759"/>
<evidence type="ECO:0000313" key="4">
    <source>
        <dbReference type="Proteomes" id="UP000294530"/>
    </source>
</evidence>
<proteinExistence type="predicted"/>
<evidence type="ECO:0000256" key="1">
    <source>
        <dbReference type="SAM" id="MobiDB-lite"/>
    </source>
</evidence>
<dbReference type="Proteomes" id="UP000294530">
    <property type="component" value="Unassembled WGS sequence"/>
</dbReference>
<organism evidence="3 4">
    <name type="scientific">Bremia lactucae</name>
    <name type="common">Lettuce downy mildew</name>
    <dbReference type="NCBI Taxonomy" id="4779"/>
    <lineage>
        <taxon>Eukaryota</taxon>
        <taxon>Sar</taxon>
        <taxon>Stramenopiles</taxon>
        <taxon>Oomycota</taxon>
        <taxon>Peronosporomycetes</taxon>
        <taxon>Peronosporales</taxon>
        <taxon>Peronosporaceae</taxon>
        <taxon>Bremia</taxon>
    </lineage>
</organism>
<keyword evidence="2" id="KW-1133">Transmembrane helix</keyword>
<name>A0A976FF78_BRELC</name>
<comment type="caution">
    <text evidence="3">The sequence shown here is derived from an EMBL/GenBank/DDBJ whole genome shotgun (WGS) entry which is preliminary data.</text>
</comment>
<evidence type="ECO:0000256" key="2">
    <source>
        <dbReference type="SAM" id="Phobius"/>
    </source>
</evidence>
<dbReference type="EMBL" id="SHOA02000001">
    <property type="protein sequence ID" value="TDH65772.1"/>
    <property type="molecule type" value="Genomic_DNA"/>
</dbReference>
<keyword evidence="4" id="KW-1185">Reference proteome</keyword>
<sequence length="121" mass="14092">MRLRLRAPDEADAESGFTFRNSSSSTLYKPEHSSMLPPLDVCSPDYIEERLDNLKRRPNWRDYLDQYVQDYPDSDSEDERVVCQTFETPGFIHSTFWSLLVALLAPLLILYALCIRHQSYG</sequence>
<evidence type="ECO:0000313" key="3">
    <source>
        <dbReference type="EMBL" id="TDH65772.1"/>
    </source>
</evidence>
<gene>
    <name evidence="3" type="ORF">CCR75_005380</name>
</gene>
<dbReference type="AlphaFoldDB" id="A0A976FF78"/>
<accession>A0A976FF78</accession>
<keyword evidence="2" id="KW-0812">Transmembrane</keyword>